<dbReference type="AlphaFoldDB" id="A0AAW2Q645"/>
<feature type="compositionally biased region" description="Low complexity" evidence="1">
    <location>
        <begin position="183"/>
        <end position="200"/>
    </location>
</feature>
<name>A0AAW2Q645_9LAMI</name>
<feature type="region of interest" description="Disordered" evidence="1">
    <location>
        <begin position="160"/>
        <end position="200"/>
    </location>
</feature>
<gene>
    <name evidence="2" type="ORF">Scaly_1256800</name>
</gene>
<feature type="region of interest" description="Disordered" evidence="1">
    <location>
        <begin position="31"/>
        <end position="111"/>
    </location>
</feature>
<comment type="caution">
    <text evidence="2">The sequence shown here is derived from an EMBL/GenBank/DDBJ whole genome shotgun (WGS) entry which is preliminary data.</text>
</comment>
<dbReference type="EMBL" id="JACGWM010000007">
    <property type="protein sequence ID" value="KAL0363016.1"/>
    <property type="molecule type" value="Genomic_DNA"/>
</dbReference>
<evidence type="ECO:0000256" key="1">
    <source>
        <dbReference type="SAM" id="MobiDB-lite"/>
    </source>
</evidence>
<feature type="compositionally biased region" description="Low complexity" evidence="1">
    <location>
        <begin position="43"/>
        <end position="55"/>
    </location>
</feature>
<sequence>MARAYLLFHQRSIFLSRLGFIEGFEFHQSKATPMAKPARRRPASPSGSDSGSYSRSRSRSRSISRSRSRSYSGSDSRSSRSRSRSRSFSSSSSPSRSGSSRRPSPAPPRKRLKLMAKLSGPNLHYLRERRLHLLLRLFQPHRGEMPQNLMMLQQMLTKMVQSGPEKGPRRISRSRSPRRPMRGRSPSSSSTSTSSSPRNP</sequence>
<proteinExistence type="predicted"/>
<feature type="compositionally biased region" description="Basic residues" evidence="1">
    <location>
        <begin position="56"/>
        <end position="68"/>
    </location>
</feature>
<evidence type="ECO:0000313" key="2">
    <source>
        <dbReference type="EMBL" id="KAL0363016.1"/>
    </source>
</evidence>
<feature type="compositionally biased region" description="Basic residues" evidence="1">
    <location>
        <begin position="169"/>
        <end position="182"/>
    </location>
</feature>
<accession>A0AAW2Q645</accession>
<organism evidence="2">
    <name type="scientific">Sesamum calycinum</name>
    <dbReference type="NCBI Taxonomy" id="2727403"/>
    <lineage>
        <taxon>Eukaryota</taxon>
        <taxon>Viridiplantae</taxon>
        <taxon>Streptophyta</taxon>
        <taxon>Embryophyta</taxon>
        <taxon>Tracheophyta</taxon>
        <taxon>Spermatophyta</taxon>
        <taxon>Magnoliopsida</taxon>
        <taxon>eudicotyledons</taxon>
        <taxon>Gunneridae</taxon>
        <taxon>Pentapetalae</taxon>
        <taxon>asterids</taxon>
        <taxon>lamiids</taxon>
        <taxon>Lamiales</taxon>
        <taxon>Pedaliaceae</taxon>
        <taxon>Sesamum</taxon>
    </lineage>
</organism>
<feature type="compositionally biased region" description="Low complexity" evidence="1">
    <location>
        <begin position="86"/>
        <end position="103"/>
    </location>
</feature>
<reference evidence="2" key="2">
    <citation type="journal article" date="2024" name="Plant">
        <title>Genomic evolution and insights into agronomic trait innovations of Sesamum species.</title>
        <authorList>
            <person name="Miao H."/>
            <person name="Wang L."/>
            <person name="Qu L."/>
            <person name="Liu H."/>
            <person name="Sun Y."/>
            <person name="Le M."/>
            <person name="Wang Q."/>
            <person name="Wei S."/>
            <person name="Zheng Y."/>
            <person name="Lin W."/>
            <person name="Duan Y."/>
            <person name="Cao H."/>
            <person name="Xiong S."/>
            <person name="Wang X."/>
            <person name="Wei L."/>
            <person name="Li C."/>
            <person name="Ma Q."/>
            <person name="Ju M."/>
            <person name="Zhao R."/>
            <person name="Li G."/>
            <person name="Mu C."/>
            <person name="Tian Q."/>
            <person name="Mei H."/>
            <person name="Zhang T."/>
            <person name="Gao T."/>
            <person name="Zhang H."/>
        </authorList>
    </citation>
    <scope>NUCLEOTIDE SEQUENCE</scope>
    <source>
        <strain evidence="2">KEN8</strain>
    </source>
</reference>
<reference evidence="2" key="1">
    <citation type="submission" date="2020-06" db="EMBL/GenBank/DDBJ databases">
        <authorList>
            <person name="Li T."/>
            <person name="Hu X."/>
            <person name="Zhang T."/>
            <person name="Song X."/>
            <person name="Zhang H."/>
            <person name="Dai N."/>
            <person name="Sheng W."/>
            <person name="Hou X."/>
            <person name="Wei L."/>
        </authorList>
    </citation>
    <scope>NUCLEOTIDE SEQUENCE</scope>
    <source>
        <strain evidence="2">KEN8</strain>
        <tissue evidence="2">Leaf</tissue>
    </source>
</reference>
<protein>
    <submittedName>
        <fullName evidence="2">Uncharacterized protein</fullName>
    </submittedName>
</protein>